<dbReference type="InterPro" id="IPR024498">
    <property type="entry name" value="DUF2786"/>
</dbReference>
<dbReference type="PIRSF" id="PIRSF028111">
    <property type="entry name" value="UCP028111"/>
    <property type="match status" value="1"/>
</dbReference>
<feature type="domain" description="DUF2786" evidence="1">
    <location>
        <begin position="5"/>
        <end position="43"/>
    </location>
</feature>
<evidence type="ECO:0000259" key="2">
    <source>
        <dbReference type="Pfam" id="PF23771"/>
    </source>
</evidence>
<sequence>MNKEKYLAKIKKLLNLAKRSANPNEAANALRQAQNLMREHRLNETDVALTEISEASSKGAPSDAVSIPRYMSSLMSIISRAFGVQNYLTWQGNKRTIVFYGPNERPQIAAYAFDVLSRQMMTSRRAFSAKQRNSLKRTTKIGRADSYCEAWVSGAYTVIERFVVTTNERELMDTYYQRISNGGAWKAVAMREAKKVRGINDAADAGYRAGKDANLLHAVNGTDSQPALIGRS</sequence>
<dbReference type="PATRIC" id="fig|502800.11.peg.815"/>
<dbReference type="AlphaFoldDB" id="A0A0H3AWZ2"/>
<accession>A0A0H3AWZ2</accession>
<gene>
    <name evidence="3" type="ordered locus">YPK_0210</name>
</gene>
<dbReference type="EMBL" id="CP000950">
    <property type="protein sequence ID" value="ACA66523.1"/>
    <property type="molecule type" value="Genomic_DNA"/>
</dbReference>
<dbReference type="Pfam" id="PF23771">
    <property type="entry name" value="DUF7168"/>
    <property type="match status" value="1"/>
</dbReference>
<evidence type="ECO:0000313" key="3">
    <source>
        <dbReference type="EMBL" id="ACA66523.1"/>
    </source>
</evidence>
<proteinExistence type="predicted"/>
<evidence type="ECO:0008006" key="4">
    <source>
        <dbReference type="Google" id="ProtNLM"/>
    </source>
</evidence>
<dbReference type="Pfam" id="PF10979">
    <property type="entry name" value="DUF2786"/>
    <property type="match status" value="1"/>
</dbReference>
<evidence type="ECO:0000259" key="1">
    <source>
        <dbReference type="Pfam" id="PF10979"/>
    </source>
</evidence>
<dbReference type="InterPro" id="IPR055592">
    <property type="entry name" value="DUF7168"/>
</dbReference>
<dbReference type="KEGG" id="ypy:YPK_0210"/>
<feature type="domain" description="DUF7168" evidence="2">
    <location>
        <begin position="47"/>
        <end position="179"/>
    </location>
</feature>
<protein>
    <recommendedName>
        <fullName evidence="4">DUF2786 domain-containing protein</fullName>
    </recommendedName>
</protein>
<reference evidence="3" key="1">
    <citation type="submission" date="2008-02" db="EMBL/GenBank/DDBJ databases">
        <title>Complete sequence of Yersinia pseudotuberculosis YPIII.</title>
        <authorList>
            <consortium name="US DOE Joint Genome Institute"/>
            <person name="Challacombe J.F."/>
            <person name="Bruce D."/>
            <person name="Detter J.C."/>
            <person name="Green L."/>
            <person name="Land M."/>
            <person name="Munk C."/>
            <person name="Lindler L.E."/>
            <person name="Nikolich M.P."/>
            <person name="Brettin T."/>
        </authorList>
    </citation>
    <scope>NUCLEOTIDE SEQUENCE</scope>
    <source>
        <strain evidence="3">YPIII</strain>
    </source>
</reference>
<organism evidence="3">
    <name type="scientific">Yersinia pseudotuberculosis serotype O:3 (strain YPIII)</name>
    <dbReference type="NCBI Taxonomy" id="502800"/>
    <lineage>
        <taxon>Bacteria</taxon>
        <taxon>Pseudomonadati</taxon>
        <taxon>Pseudomonadota</taxon>
        <taxon>Gammaproteobacteria</taxon>
        <taxon>Enterobacterales</taxon>
        <taxon>Yersiniaceae</taxon>
        <taxon>Yersinia</taxon>
    </lineage>
</organism>
<name>A0A0H3AWZ2_YERPY</name>
<dbReference type="InterPro" id="IPR016868">
    <property type="entry name" value="Phage_B3_Orf5"/>
</dbReference>
<dbReference type="RefSeq" id="WP_012303412.1">
    <property type="nucleotide sequence ID" value="NZ_CP009792.1"/>
</dbReference>